<evidence type="ECO:0000313" key="2">
    <source>
        <dbReference type="Proteomes" id="UP000499080"/>
    </source>
</evidence>
<name>A0A4Y2CGJ8_ARAVE</name>
<accession>A0A4Y2CGJ8</accession>
<keyword evidence="2" id="KW-1185">Reference proteome</keyword>
<sequence length="140" mass="15563">PFYSVTPQINSDGLNAHVGHKGSEAADALAKQAKSVGSPLQYPAPRSFLKNIIKDSSLRCCQEEWDKGLTGRNIHRIQPKVSFIAAPWNRKDKIFAIGHGPFPSYFKRFHIKESDSCGCGEVEDPLYYASSCTFTTSFHL</sequence>
<gene>
    <name evidence="1" type="ORF">AVEN_168700_1</name>
</gene>
<dbReference type="EMBL" id="BGPR01163036">
    <property type="protein sequence ID" value="GBM02976.1"/>
    <property type="molecule type" value="Genomic_DNA"/>
</dbReference>
<dbReference type="OrthoDB" id="6437277at2759"/>
<feature type="non-terminal residue" evidence="1">
    <location>
        <position position="1"/>
    </location>
</feature>
<proteinExistence type="predicted"/>
<evidence type="ECO:0000313" key="1">
    <source>
        <dbReference type="EMBL" id="GBM02976.1"/>
    </source>
</evidence>
<reference evidence="1 2" key="1">
    <citation type="journal article" date="2019" name="Sci. Rep.">
        <title>Orb-weaving spider Araneus ventricosus genome elucidates the spidroin gene catalogue.</title>
        <authorList>
            <person name="Kono N."/>
            <person name="Nakamura H."/>
            <person name="Ohtoshi R."/>
            <person name="Moran D.A.P."/>
            <person name="Shinohara A."/>
            <person name="Yoshida Y."/>
            <person name="Fujiwara M."/>
            <person name="Mori M."/>
            <person name="Tomita M."/>
            <person name="Arakawa K."/>
        </authorList>
    </citation>
    <scope>NUCLEOTIDE SEQUENCE [LARGE SCALE GENOMIC DNA]</scope>
</reference>
<protein>
    <submittedName>
        <fullName evidence="1">Uncharacterized protein</fullName>
    </submittedName>
</protein>
<organism evidence="1 2">
    <name type="scientific">Araneus ventricosus</name>
    <name type="common">Orbweaver spider</name>
    <name type="synonym">Epeira ventricosa</name>
    <dbReference type="NCBI Taxonomy" id="182803"/>
    <lineage>
        <taxon>Eukaryota</taxon>
        <taxon>Metazoa</taxon>
        <taxon>Ecdysozoa</taxon>
        <taxon>Arthropoda</taxon>
        <taxon>Chelicerata</taxon>
        <taxon>Arachnida</taxon>
        <taxon>Araneae</taxon>
        <taxon>Araneomorphae</taxon>
        <taxon>Entelegynae</taxon>
        <taxon>Araneoidea</taxon>
        <taxon>Araneidae</taxon>
        <taxon>Araneus</taxon>
    </lineage>
</organism>
<dbReference type="AlphaFoldDB" id="A0A4Y2CGJ8"/>
<comment type="caution">
    <text evidence="1">The sequence shown here is derived from an EMBL/GenBank/DDBJ whole genome shotgun (WGS) entry which is preliminary data.</text>
</comment>
<dbReference type="Proteomes" id="UP000499080">
    <property type="component" value="Unassembled WGS sequence"/>
</dbReference>